<name>A0A090UYE0_PSEVU</name>
<evidence type="ECO:0000313" key="1">
    <source>
        <dbReference type="EMBL" id="GAL57551.1"/>
    </source>
</evidence>
<accession>A0A090UYE0</accession>
<proteinExistence type="predicted"/>
<protein>
    <submittedName>
        <fullName evidence="1">Uncharacterized protein</fullName>
    </submittedName>
</protein>
<dbReference type="AlphaFoldDB" id="A0A090UYE0"/>
<gene>
    <name evidence="1" type="ORF">EV102420_08_00140</name>
</gene>
<dbReference type="Proteomes" id="UP000029462">
    <property type="component" value="Unassembled WGS sequence"/>
</dbReference>
<comment type="caution">
    <text evidence="1">The sequence shown here is derived from an EMBL/GenBank/DDBJ whole genome shotgun (WGS) entry which is preliminary data.</text>
</comment>
<sequence length="78" mass="8009">MRITRERDKGATAAPLSIPAAPRGNRCCALRSPPARLTDGRLDSTSCLVSPLAALPGVQSLSSGLRFAGFSGDSTPAL</sequence>
<evidence type="ECO:0000313" key="2">
    <source>
        <dbReference type="Proteomes" id="UP000029462"/>
    </source>
</evidence>
<organism evidence="1 2">
    <name type="scientific">Pseudescherichia vulneris NBRC 102420</name>
    <dbReference type="NCBI Taxonomy" id="1115515"/>
    <lineage>
        <taxon>Bacteria</taxon>
        <taxon>Pseudomonadati</taxon>
        <taxon>Pseudomonadota</taxon>
        <taxon>Gammaproteobacteria</taxon>
        <taxon>Enterobacterales</taxon>
        <taxon>Enterobacteriaceae</taxon>
        <taxon>Pseudescherichia</taxon>
    </lineage>
</organism>
<reference evidence="1 2" key="1">
    <citation type="submission" date="2014-09" db="EMBL/GenBank/DDBJ databases">
        <title>Whole genome shotgun sequence of Escherichia vulneris NBRC 102420.</title>
        <authorList>
            <person name="Yoshida Y."/>
            <person name="Hosoyama A."/>
            <person name="Tsuchikane K."/>
            <person name="Ohji S."/>
            <person name="Ichikawa N."/>
            <person name="Kimura A."/>
            <person name="Yamazoe A."/>
            <person name="Ezaki T."/>
            <person name="Fujita N."/>
        </authorList>
    </citation>
    <scope>NUCLEOTIDE SEQUENCE [LARGE SCALE GENOMIC DNA]</scope>
    <source>
        <strain evidence="1 2">NBRC 102420</strain>
    </source>
</reference>
<dbReference type="EMBL" id="BBMZ01000008">
    <property type="protein sequence ID" value="GAL57551.1"/>
    <property type="molecule type" value="Genomic_DNA"/>
</dbReference>
<keyword evidence="2" id="KW-1185">Reference proteome</keyword>
<dbReference type="STRING" id="1115515.EV102420_08_00140"/>